<accession>A0A9W8LTE6</accession>
<dbReference type="InterPro" id="IPR036322">
    <property type="entry name" value="WD40_repeat_dom_sf"/>
</dbReference>
<dbReference type="Gene3D" id="2.130.10.10">
    <property type="entry name" value="YVTN repeat-like/Quinoprotein amine dehydrogenase"/>
    <property type="match status" value="1"/>
</dbReference>
<dbReference type="GO" id="GO:1990757">
    <property type="term" value="F:ubiquitin ligase activator activity"/>
    <property type="evidence" value="ECO:0007669"/>
    <property type="project" value="TreeGrafter"/>
</dbReference>
<evidence type="ECO:0000256" key="3">
    <source>
        <dbReference type="ARBA" id="ARBA00022737"/>
    </source>
</evidence>
<dbReference type="InterPro" id="IPR019775">
    <property type="entry name" value="WD40_repeat_CS"/>
</dbReference>
<dbReference type="SMART" id="SM00320">
    <property type="entry name" value="WD40"/>
    <property type="match status" value="7"/>
</dbReference>
<keyword evidence="3" id="KW-0677">Repeat</keyword>
<evidence type="ECO:0000256" key="2">
    <source>
        <dbReference type="ARBA" id="ARBA00022574"/>
    </source>
</evidence>
<evidence type="ECO:0000256" key="1">
    <source>
        <dbReference type="ARBA" id="ARBA00006445"/>
    </source>
</evidence>
<feature type="compositionally biased region" description="Polar residues" evidence="5">
    <location>
        <begin position="96"/>
        <end position="112"/>
    </location>
</feature>
<comment type="similarity">
    <text evidence="1">Belongs to the WD repeat CDC20/Fizzy family.</text>
</comment>
<dbReference type="GO" id="GO:1905786">
    <property type="term" value="P:positive regulation of anaphase-promoting complex-dependent catabolic process"/>
    <property type="evidence" value="ECO:0007669"/>
    <property type="project" value="TreeGrafter"/>
</dbReference>
<dbReference type="PROSITE" id="PS50294">
    <property type="entry name" value="WD_REPEATS_REGION"/>
    <property type="match status" value="2"/>
</dbReference>
<feature type="repeat" description="WD" evidence="4">
    <location>
        <begin position="519"/>
        <end position="553"/>
    </location>
</feature>
<evidence type="ECO:0000256" key="5">
    <source>
        <dbReference type="SAM" id="MobiDB-lite"/>
    </source>
</evidence>
<feature type="compositionally biased region" description="Low complexity" evidence="5">
    <location>
        <begin position="35"/>
        <end position="45"/>
    </location>
</feature>
<dbReference type="PROSITE" id="PS00678">
    <property type="entry name" value="WD_REPEATS_1"/>
    <property type="match status" value="2"/>
</dbReference>
<evidence type="ECO:0000259" key="6">
    <source>
        <dbReference type="Pfam" id="PF24807"/>
    </source>
</evidence>
<dbReference type="PANTHER" id="PTHR19918">
    <property type="entry name" value="CELL DIVISION CYCLE 20 CDC20 FIZZY -RELATED"/>
    <property type="match status" value="1"/>
</dbReference>
<evidence type="ECO:0000313" key="7">
    <source>
        <dbReference type="EMBL" id="KAJ2803031.1"/>
    </source>
</evidence>
<dbReference type="SUPFAM" id="SSF50978">
    <property type="entry name" value="WD40 repeat-like"/>
    <property type="match status" value="1"/>
</dbReference>
<dbReference type="GO" id="GO:0010997">
    <property type="term" value="F:anaphase-promoting complex binding"/>
    <property type="evidence" value="ECO:0007669"/>
    <property type="project" value="InterPro"/>
</dbReference>
<dbReference type="PROSITE" id="PS50082">
    <property type="entry name" value="WD_REPEATS_2"/>
    <property type="match status" value="3"/>
</dbReference>
<reference evidence="7" key="1">
    <citation type="submission" date="2022-07" db="EMBL/GenBank/DDBJ databases">
        <title>Phylogenomic reconstructions and comparative analyses of Kickxellomycotina fungi.</title>
        <authorList>
            <person name="Reynolds N.K."/>
            <person name="Stajich J.E."/>
            <person name="Barry K."/>
            <person name="Grigoriev I.V."/>
            <person name="Crous P."/>
            <person name="Smith M.E."/>
        </authorList>
    </citation>
    <scope>NUCLEOTIDE SEQUENCE</scope>
    <source>
        <strain evidence="7">NRRL 1565</strain>
    </source>
</reference>
<protein>
    <submittedName>
        <fullName evidence="7">Substrate-specific activator of APC-dependent proteolysis</fullName>
    </submittedName>
</protein>
<dbReference type="InterPro" id="IPR056150">
    <property type="entry name" value="WD40_CDC20-Fz"/>
</dbReference>
<sequence length="737" mass="80098">MWDEEFGRRVWAAASQQKKRSGTSESVGHSRKNSDSNGHSSSSRPGRGRTMRRAAQSGRAGAVTRSGAVTADEAPTSSPRRGVRKNDHRPPVPPRSRQTQKTDTQRKPQVSGNGRRLQHRSYSSENDGESPTLRVADTNAVGVVTRSMARRMKAQARRRTSTGSGSGSGSEATVATDAGRQTRRTSGADVPSDSGAAAHSAAEGEYRRVRRSPQFHYDRFIPARSPELSSELRRLDAVPRASSPTFSQVEHTAQVEEANRTYDALLRAELLNDRLPADDLHPVRRAGSPIGRATYAASPTQLPSLVPWSGGAGSSSSRPTTPPSSPGRAPMFAYRSPRKPAGAAPARNLFGRASPVHEVYQSGAVGARGRHMLGTRTMPRRIARDPVKVLDAPGIRDDYYLNLLDWSSSDRIAVGLDREVYVWDAQTSGTSRLCGVGDDDWVTSVGWAEDGRHLAVGLNSGVVQLWDSARGRRVREFAAHTRRVGALSWNGPVVSTGGRDKRIYSFDSRMRAGAVVSTYYGHAQEVCGLRWSPDRTQLASGGNDNMLLVWDMRFTPLDARMAPPLPTMAAGARAFRRPLFRLSQHSAAVKALAWSPTQRGLLASGGGTDDRCIRLWCTLTGRHISAHDTRSQVCNLAWAPDGTELVSTHGFSENHVAIWRYPDMRLACTLPGHSRRVLYLAQSPDGRTVATAAADETIRFWDVFPRAAAPASFAIPAPSTVPSTDHGVLLDDLAHVR</sequence>
<dbReference type="InterPro" id="IPR001680">
    <property type="entry name" value="WD40_rpt"/>
</dbReference>
<feature type="repeat" description="WD" evidence="4">
    <location>
        <begin position="670"/>
        <end position="703"/>
    </location>
</feature>
<dbReference type="Proteomes" id="UP001140094">
    <property type="component" value="Unassembled WGS sequence"/>
</dbReference>
<dbReference type="GO" id="GO:0031145">
    <property type="term" value="P:anaphase-promoting complex-dependent catabolic process"/>
    <property type="evidence" value="ECO:0007669"/>
    <property type="project" value="TreeGrafter"/>
</dbReference>
<dbReference type="EMBL" id="JANBUO010000578">
    <property type="protein sequence ID" value="KAJ2803031.1"/>
    <property type="molecule type" value="Genomic_DNA"/>
</dbReference>
<keyword evidence="8" id="KW-1185">Reference proteome</keyword>
<name>A0A9W8LTE6_9FUNG</name>
<feature type="repeat" description="WD" evidence="4">
    <location>
        <begin position="435"/>
        <end position="476"/>
    </location>
</feature>
<keyword evidence="2 4" id="KW-0853">WD repeat</keyword>
<dbReference type="Pfam" id="PF24807">
    <property type="entry name" value="WD40_CDC20-Fz"/>
    <property type="match status" value="1"/>
</dbReference>
<feature type="compositionally biased region" description="Basic residues" evidence="5">
    <location>
        <begin position="148"/>
        <end position="160"/>
    </location>
</feature>
<organism evidence="7 8">
    <name type="scientific">Coemansia guatemalensis</name>
    <dbReference type="NCBI Taxonomy" id="2761395"/>
    <lineage>
        <taxon>Eukaryota</taxon>
        <taxon>Fungi</taxon>
        <taxon>Fungi incertae sedis</taxon>
        <taxon>Zoopagomycota</taxon>
        <taxon>Kickxellomycotina</taxon>
        <taxon>Kickxellomycetes</taxon>
        <taxon>Kickxellales</taxon>
        <taxon>Kickxellaceae</taxon>
        <taxon>Coemansia</taxon>
    </lineage>
</organism>
<dbReference type="InterPro" id="IPR015943">
    <property type="entry name" value="WD40/YVTN_repeat-like_dom_sf"/>
</dbReference>
<feature type="domain" description="CDC20/Fizzy WD40" evidence="6">
    <location>
        <begin position="390"/>
        <end position="701"/>
    </location>
</feature>
<dbReference type="GO" id="GO:0005680">
    <property type="term" value="C:anaphase-promoting complex"/>
    <property type="evidence" value="ECO:0007669"/>
    <property type="project" value="TreeGrafter"/>
</dbReference>
<dbReference type="OrthoDB" id="10263272at2759"/>
<dbReference type="CDD" id="cd00200">
    <property type="entry name" value="WD40"/>
    <property type="match status" value="1"/>
</dbReference>
<gene>
    <name evidence="7" type="primary">CDH1</name>
    <name evidence="7" type="ORF">H4R20_003049</name>
</gene>
<evidence type="ECO:0000313" key="8">
    <source>
        <dbReference type="Proteomes" id="UP001140094"/>
    </source>
</evidence>
<feature type="region of interest" description="Disordered" evidence="5">
    <location>
        <begin position="1"/>
        <end position="209"/>
    </location>
</feature>
<evidence type="ECO:0000256" key="4">
    <source>
        <dbReference type="PROSITE-ProRule" id="PRU00221"/>
    </source>
</evidence>
<proteinExistence type="inferred from homology"/>
<dbReference type="AlphaFoldDB" id="A0A9W8LTE6"/>
<dbReference type="InterPro" id="IPR033010">
    <property type="entry name" value="Cdc20/Fizzy"/>
</dbReference>
<comment type="caution">
    <text evidence="7">The sequence shown here is derived from an EMBL/GenBank/DDBJ whole genome shotgun (WGS) entry which is preliminary data.</text>
</comment>
<feature type="region of interest" description="Disordered" evidence="5">
    <location>
        <begin position="301"/>
        <end position="346"/>
    </location>
</feature>